<evidence type="ECO:0000256" key="4">
    <source>
        <dbReference type="ARBA" id="ARBA00022692"/>
    </source>
</evidence>
<feature type="transmembrane region" description="Helical" evidence="8">
    <location>
        <begin position="32"/>
        <end position="50"/>
    </location>
</feature>
<dbReference type="PANTHER" id="PTHR30561">
    <property type="entry name" value="SMR FAMILY PROTON-DEPENDENT DRUG EFFLUX TRANSPORTER SUGE"/>
    <property type="match status" value="1"/>
</dbReference>
<reference evidence="9 10" key="1">
    <citation type="submission" date="2020-07" db="EMBL/GenBank/DDBJ databases">
        <authorList>
            <person name="Criscuolo A."/>
        </authorList>
    </citation>
    <scope>NUCLEOTIDE SEQUENCE [LARGE SCALE GENOMIC DNA]</scope>
    <source>
        <strain evidence="9">CIP107946</strain>
    </source>
</reference>
<dbReference type="InterPro" id="IPR000390">
    <property type="entry name" value="Small_drug/metabolite_transptr"/>
</dbReference>
<evidence type="ECO:0000256" key="8">
    <source>
        <dbReference type="SAM" id="Phobius"/>
    </source>
</evidence>
<keyword evidence="2" id="KW-0813">Transport</keyword>
<evidence type="ECO:0000256" key="2">
    <source>
        <dbReference type="ARBA" id="ARBA00022448"/>
    </source>
</evidence>
<keyword evidence="5 8" id="KW-1133">Transmembrane helix</keyword>
<dbReference type="Pfam" id="PF00893">
    <property type="entry name" value="Multi_Drug_Res"/>
    <property type="match status" value="1"/>
</dbReference>
<protein>
    <submittedName>
        <fullName evidence="9">Multidrug resistance protein YkkD</fullName>
    </submittedName>
</protein>
<gene>
    <name evidence="9" type="primary">ykkD</name>
    <name evidence="9" type="ORF">JEOPIN946_00406</name>
</gene>
<keyword evidence="3" id="KW-1003">Cell membrane</keyword>
<dbReference type="EMBL" id="CAJEWB010000005">
    <property type="protein sequence ID" value="CAD2072308.1"/>
    <property type="molecule type" value="Genomic_DNA"/>
</dbReference>
<dbReference type="GO" id="GO:0005886">
    <property type="term" value="C:plasma membrane"/>
    <property type="evidence" value="ECO:0007669"/>
    <property type="project" value="UniProtKB-SubCell"/>
</dbReference>
<keyword evidence="4 7" id="KW-0812">Transmembrane</keyword>
<comment type="subcellular location">
    <subcellularLocation>
        <location evidence="1 7">Cell membrane</location>
        <topology evidence="1 7">Multi-pass membrane protein</topology>
    </subcellularLocation>
</comment>
<proteinExistence type="inferred from homology"/>
<sequence>MIWFILICAGLFELLSVVFMNRFTVSKAKRDILGIIVMFSMSFALLTYSLRYIEMSTAYAVWTGIGAVGGALVGMLFYNESKNIKRMLCIALILGATIGLKMLS</sequence>
<evidence type="ECO:0000256" key="3">
    <source>
        <dbReference type="ARBA" id="ARBA00022475"/>
    </source>
</evidence>
<keyword evidence="10" id="KW-1185">Reference proteome</keyword>
<dbReference type="AlphaFoldDB" id="A0A6V7R5L1"/>
<evidence type="ECO:0000313" key="10">
    <source>
        <dbReference type="Proteomes" id="UP000588186"/>
    </source>
</evidence>
<dbReference type="Gene3D" id="1.10.3730.20">
    <property type="match status" value="1"/>
</dbReference>
<evidence type="ECO:0000256" key="7">
    <source>
        <dbReference type="RuleBase" id="RU003942"/>
    </source>
</evidence>
<evidence type="ECO:0000313" key="9">
    <source>
        <dbReference type="EMBL" id="CAD2072308.1"/>
    </source>
</evidence>
<evidence type="ECO:0000256" key="6">
    <source>
        <dbReference type="ARBA" id="ARBA00023136"/>
    </source>
</evidence>
<comment type="caution">
    <text evidence="9">The sequence shown here is derived from an EMBL/GenBank/DDBJ whole genome shotgun (WGS) entry which is preliminary data.</text>
</comment>
<name>A0A6V7R5L1_9BACL</name>
<dbReference type="InterPro" id="IPR037185">
    <property type="entry name" value="EmrE-like"/>
</dbReference>
<comment type="similarity">
    <text evidence="7">Belongs to the drug/metabolite transporter (DMT) superfamily. Small multidrug resistance (SMR) (TC 2.A.7.1) family.</text>
</comment>
<organism evidence="9 10">
    <name type="scientific">Phocicoccus pinnipedialis</name>
    <dbReference type="NCBI Taxonomy" id="110845"/>
    <lineage>
        <taxon>Bacteria</taxon>
        <taxon>Bacillati</taxon>
        <taxon>Bacillota</taxon>
        <taxon>Bacilli</taxon>
        <taxon>Bacillales</taxon>
        <taxon>Salinicoccaceae</taxon>
        <taxon>Phocicoccus</taxon>
    </lineage>
</organism>
<accession>A0A6V7R5L1</accession>
<feature type="transmembrane region" description="Helical" evidence="8">
    <location>
        <begin position="57"/>
        <end position="78"/>
    </location>
</feature>
<dbReference type="SUPFAM" id="SSF103481">
    <property type="entry name" value="Multidrug resistance efflux transporter EmrE"/>
    <property type="match status" value="1"/>
</dbReference>
<dbReference type="Proteomes" id="UP000588186">
    <property type="component" value="Unassembled WGS sequence"/>
</dbReference>
<evidence type="ECO:0000256" key="5">
    <source>
        <dbReference type="ARBA" id="ARBA00022989"/>
    </source>
</evidence>
<dbReference type="PANTHER" id="PTHR30561:SF0">
    <property type="entry name" value="GUANIDINIUM EXPORTER"/>
    <property type="match status" value="1"/>
</dbReference>
<dbReference type="RefSeq" id="WP_186076404.1">
    <property type="nucleotide sequence ID" value="NZ_CAJEWB010000005.1"/>
</dbReference>
<keyword evidence="6 8" id="KW-0472">Membrane</keyword>
<dbReference type="GO" id="GO:0022857">
    <property type="term" value="F:transmembrane transporter activity"/>
    <property type="evidence" value="ECO:0007669"/>
    <property type="project" value="InterPro"/>
</dbReference>
<dbReference type="InterPro" id="IPR045324">
    <property type="entry name" value="Small_multidrug_res"/>
</dbReference>
<evidence type="ECO:0000256" key="1">
    <source>
        <dbReference type="ARBA" id="ARBA00004651"/>
    </source>
</evidence>